<evidence type="ECO:0000313" key="1">
    <source>
        <dbReference type="EMBL" id="MQY45546.1"/>
    </source>
</evidence>
<reference evidence="1 2" key="1">
    <citation type="submission" date="2019-11" db="EMBL/GenBank/DDBJ databases">
        <title>Genome analysis of Rhizobacterium cereale a novel genus and species isolated from maize roots in North Spain.</title>
        <authorList>
            <person name="Menendez E."/>
            <person name="Flores-Felix J.D."/>
            <person name="Ramirez-Bahena M.-H."/>
            <person name="Igual J.M."/>
            <person name="Garcia-Fraile P."/>
            <person name="Peix A."/>
            <person name="Velazquez E."/>
        </authorList>
    </citation>
    <scope>NUCLEOTIDE SEQUENCE [LARGE SCALE GENOMIC DNA]</scope>
    <source>
        <strain evidence="1 2">RZME27</strain>
    </source>
</reference>
<keyword evidence="2" id="KW-1185">Reference proteome</keyword>
<dbReference type="EMBL" id="WIXI01000034">
    <property type="protein sequence ID" value="MQY45546.1"/>
    <property type="molecule type" value="Genomic_DNA"/>
</dbReference>
<evidence type="ECO:0000313" key="2">
    <source>
        <dbReference type="Proteomes" id="UP000435138"/>
    </source>
</evidence>
<accession>A0A6A8A8H2</accession>
<dbReference type="Proteomes" id="UP000435138">
    <property type="component" value="Unassembled WGS sequence"/>
</dbReference>
<dbReference type="AlphaFoldDB" id="A0A6A8A8H2"/>
<dbReference type="RefSeq" id="WP_153353070.1">
    <property type="nucleotide sequence ID" value="NZ_JAYKOO010000001.1"/>
</dbReference>
<organism evidence="1 2">
    <name type="scientific">Endobacterium cereale</name>
    <dbReference type="NCBI Taxonomy" id="2663029"/>
    <lineage>
        <taxon>Bacteria</taxon>
        <taxon>Pseudomonadati</taxon>
        <taxon>Pseudomonadota</taxon>
        <taxon>Alphaproteobacteria</taxon>
        <taxon>Hyphomicrobiales</taxon>
        <taxon>Rhizobiaceae</taxon>
        <taxon>Endobacterium</taxon>
    </lineage>
</organism>
<protein>
    <submittedName>
        <fullName evidence="1">Uncharacterized protein</fullName>
    </submittedName>
</protein>
<name>A0A6A8A8H2_9HYPH</name>
<sequence>MPSIACKCGERLSYGDIPNPIEWLLISDTDFDQGRNPFDTEALNQEAAHMVKCPSCRPLWIYWGGFRKAPTCYDAAD</sequence>
<gene>
    <name evidence="1" type="ORF">GAO09_05645</name>
</gene>
<proteinExistence type="predicted"/>
<comment type="caution">
    <text evidence="1">The sequence shown here is derived from an EMBL/GenBank/DDBJ whole genome shotgun (WGS) entry which is preliminary data.</text>
</comment>